<feature type="non-terminal residue" evidence="3">
    <location>
        <position position="139"/>
    </location>
</feature>
<evidence type="ECO:0000313" key="3">
    <source>
        <dbReference type="EMBL" id="KAF5838269.1"/>
    </source>
</evidence>
<name>A0ABQ7GUI3_DUNSA</name>
<dbReference type="InterPro" id="IPR051210">
    <property type="entry name" value="Ub_ligase/GEF_domain"/>
</dbReference>
<dbReference type="Proteomes" id="UP000815325">
    <property type="component" value="Unassembled WGS sequence"/>
</dbReference>
<evidence type="ECO:0000313" key="4">
    <source>
        <dbReference type="Proteomes" id="UP000815325"/>
    </source>
</evidence>
<comment type="caution">
    <text evidence="3">The sequence shown here is derived from an EMBL/GenBank/DDBJ whole genome shotgun (WGS) entry which is preliminary data.</text>
</comment>
<keyword evidence="4" id="KW-1185">Reference proteome</keyword>
<reference evidence="3" key="1">
    <citation type="submission" date="2017-08" db="EMBL/GenBank/DDBJ databases">
        <authorList>
            <person name="Polle J.E."/>
            <person name="Barry K."/>
            <person name="Cushman J."/>
            <person name="Schmutz J."/>
            <person name="Tran D."/>
            <person name="Hathwaick L.T."/>
            <person name="Yim W.C."/>
            <person name="Jenkins J."/>
            <person name="Mckie-Krisberg Z.M."/>
            <person name="Prochnik S."/>
            <person name="Lindquist E."/>
            <person name="Dockter R.B."/>
            <person name="Adam C."/>
            <person name="Molina H."/>
            <person name="Bunkerborg J."/>
            <person name="Jin E."/>
            <person name="Buchheim M."/>
            <person name="Magnuson J."/>
        </authorList>
    </citation>
    <scope>NUCLEOTIDE SEQUENCE</scope>
    <source>
        <strain evidence="3">CCAP 19/18</strain>
    </source>
</reference>
<protein>
    <submittedName>
        <fullName evidence="3">Uncharacterized protein</fullName>
    </submittedName>
</protein>
<dbReference type="PANTHER" id="PTHR22870">
    <property type="entry name" value="REGULATOR OF CHROMOSOME CONDENSATION"/>
    <property type="match status" value="1"/>
</dbReference>
<accession>A0ABQ7GUI3</accession>
<gene>
    <name evidence="3" type="ORF">DUNSADRAFT_3185</name>
</gene>
<dbReference type="InterPro" id="IPR009091">
    <property type="entry name" value="RCC1/BLIP-II"/>
</dbReference>
<sequence>VPDSKRPSQDGPPASCFSVGGDEDSKRSSPHLLDTHAWANAPPSPPMPMKHDHHGGCLGTGDKEGRLLPTRVCGELEEQEVAQVACGLNLTVVVTRSGKVYQMGGTGAQAQQAKGAAWEGCTSPTLVDANLRCLFVEQV</sequence>
<dbReference type="Pfam" id="PF00415">
    <property type="entry name" value="RCC1"/>
    <property type="match status" value="1"/>
</dbReference>
<proteinExistence type="predicted"/>
<dbReference type="Gene3D" id="2.130.10.30">
    <property type="entry name" value="Regulator of chromosome condensation 1/beta-lactamase-inhibitor protein II"/>
    <property type="match status" value="1"/>
</dbReference>
<evidence type="ECO:0000256" key="1">
    <source>
        <dbReference type="ARBA" id="ARBA00022737"/>
    </source>
</evidence>
<organism evidence="3 4">
    <name type="scientific">Dunaliella salina</name>
    <name type="common">Green alga</name>
    <name type="synonym">Protococcus salinus</name>
    <dbReference type="NCBI Taxonomy" id="3046"/>
    <lineage>
        <taxon>Eukaryota</taxon>
        <taxon>Viridiplantae</taxon>
        <taxon>Chlorophyta</taxon>
        <taxon>core chlorophytes</taxon>
        <taxon>Chlorophyceae</taxon>
        <taxon>CS clade</taxon>
        <taxon>Chlamydomonadales</taxon>
        <taxon>Dunaliellaceae</taxon>
        <taxon>Dunaliella</taxon>
    </lineage>
</organism>
<dbReference type="SUPFAM" id="SSF50985">
    <property type="entry name" value="RCC1/BLIP-II"/>
    <property type="match status" value="1"/>
</dbReference>
<feature type="region of interest" description="Disordered" evidence="2">
    <location>
        <begin position="1"/>
        <end position="62"/>
    </location>
</feature>
<evidence type="ECO:0000256" key="2">
    <source>
        <dbReference type="SAM" id="MobiDB-lite"/>
    </source>
</evidence>
<feature type="non-terminal residue" evidence="3">
    <location>
        <position position="1"/>
    </location>
</feature>
<dbReference type="EMBL" id="MU069585">
    <property type="protein sequence ID" value="KAF5838269.1"/>
    <property type="molecule type" value="Genomic_DNA"/>
</dbReference>
<dbReference type="PANTHER" id="PTHR22870:SF360">
    <property type="entry name" value="ULTRAVIOLET-B RECEPTOR UVR8"/>
    <property type="match status" value="1"/>
</dbReference>
<dbReference type="InterPro" id="IPR000408">
    <property type="entry name" value="Reg_chr_condens"/>
</dbReference>
<keyword evidence="1" id="KW-0677">Repeat</keyword>